<dbReference type="GO" id="GO:0043565">
    <property type="term" value="F:sequence-specific DNA binding"/>
    <property type="evidence" value="ECO:0007669"/>
    <property type="project" value="TreeGrafter"/>
</dbReference>
<comment type="caution">
    <text evidence="11">The sequence shown here is derived from an EMBL/GenBank/DDBJ whole genome shotgun (WGS) entry which is preliminary data.</text>
</comment>
<evidence type="ECO:0000259" key="9">
    <source>
        <dbReference type="PROSITE" id="PS51517"/>
    </source>
</evidence>
<comment type="similarity">
    <text evidence="2">Belongs to the MRF family.</text>
</comment>
<dbReference type="OMA" id="FEPPEMV"/>
<dbReference type="Proteomes" id="UP000288216">
    <property type="component" value="Unassembled WGS sequence"/>
</dbReference>
<evidence type="ECO:0000256" key="3">
    <source>
        <dbReference type="ARBA" id="ARBA00022692"/>
    </source>
</evidence>
<dbReference type="OrthoDB" id="27041at2759"/>
<dbReference type="PROSITE" id="PS51517">
    <property type="entry name" value="NDT80"/>
    <property type="match status" value="1"/>
</dbReference>
<dbReference type="GO" id="GO:0045893">
    <property type="term" value="P:positive regulation of DNA-templated transcription"/>
    <property type="evidence" value="ECO:0007669"/>
    <property type="project" value="TreeGrafter"/>
</dbReference>
<dbReference type="AlphaFoldDB" id="A0A401NHZ4"/>
<dbReference type="EMBL" id="BFAA01001123">
    <property type="protein sequence ID" value="GCB60489.1"/>
    <property type="molecule type" value="Genomic_DNA"/>
</dbReference>
<keyword evidence="4 8" id="KW-1133">Transmembrane helix</keyword>
<dbReference type="STRING" id="75743.A0A401NHZ4"/>
<accession>A0A401NHZ4</accession>
<evidence type="ECO:0000256" key="7">
    <source>
        <dbReference type="PROSITE-ProRule" id="PRU00850"/>
    </source>
</evidence>
<dbReference type="Pfam" id="PF05224">
    <property type="entry name" value="NDT80_PhoG"/>
    <property type="match status" value="1"/>
</dbReference>
<keyword evidence="3 8" id="KW-0812">Transmembrane</keyword>
<evidence type="ECO:0000256" key="1">
    <source>
        <dbReference type="ARBA" id="ARBA00004167"/>
    </source>
</evidence>
<keyword evidence="12" id="KW-1185">Reference proteome</keyword>
<dbReference type="InterPro" id="IPR037141">
    <property type="entry name" value="NDT80_DNA-bd_dom_sf"/>
</dbReference>
<sequence>MVQVLEEFQDRVLFKTYHMDVLGENEALQQFFKGQDVTGAMENPFVDTSMLEAYISNDLDPGAITLPDSPPDSVSERCSPPQMTDVQYNGARGAGINAQMGQHSSMTHPKAPCRFSELVLPRHSHLPKHHTQIGLRENFVKPDVNTPASNSSVQPSYVGVPIPPVQENTYRHPEILIPHSGKRKHSDLCENAMDQMWNNIQSQGGSNSRDHSININSYDTDSQNGLSVDWGYPCLKWYPFQPNHWATLYDSSYNELPAPGYQVDADKGFNFSPADDSFVCQKKNHFQVTVHIGLIGCPKYVKTPLGLKPVEMFFLKVLGVKLEATNQVITIEQSQSDRSKKPFNPVRIDLPGDQTTKITLGRLHFDETTANNMRKKGKPNPDQRYFMLVVGLYAASQNQNYLLAAHTSERIIVRASNPSQFENDREATWQRGQTANTVVCHGQVGINTDTPDEALVVCGNVKVMGAVMHPSDRRAKENIHEVDTTEQLKRITQMRLVEYDYKPDFASKMGVDRPHETGIIAQEVKEILPSAVKEVGDVTYTNGDKIENFLMVDKEQIFMENVGAVKELCKLTDNFEKRIQELEVWNKNLAKLKRIGSMKSTISEKNRSSIFGRTSNVTPSRKSVMAKRKAYFNQKKGDCSLHKVFHIVIMALLGLMAFCVILISALYVLTLNEERSLVNSLNESYISESFTTNEFTAFTPHTTLPAETASSVYTTANIEIPWPEVSFCDILPCVTVHCCVLQSQRKGISNQSKNRGSTKDHHLTQNLLHSELTTSQVVNVKEINNGDWFDTSVRSLRVLESQQLIDHRYCAKGVHCGNGNYSYIIPINKYTPVNMRMTLEMNTTAPLIVYKCTVNLGGTCAKSASSATKRDVSQEMSQGYQHFWFLPVAHLQECTYHFRVVEPGLADCRTNQNLAGIFFTDYYFYFYRQCS</sequence>
<dbReference type="InterPro" id="IPR025719">
    <property type="entry name" value="MYRF_C2"/>
</dbReference>
<organism evidence="11 12">
    <name type="scientific">Scyliorhinus torazame</name>
    <name type="common">Cloudy catshark</name>
    <name type="synonym">Catulus torazame</name>
    <dbReference type="NCBI Taxonomy" id="75743"/>
    <lineage>
        <taxon>Eukaryota</taxon>
        <taxon>Metazoa</taxon>
        <taxon>Chordata</taxon>
        <taxon>Craniata</taxon>
        <taxon>Vertebrata</taxon>
        <taxon>Chondrichthyes</taxon>
        <taxon>Elasmobranchii</taxon>
        <taxon>Galeomorphii</taxon>
        <taxon>Galeoidea</taxon>
        <taxon>Carcharhiniformes</taxon>
        <taxon>Scyliorhinidae</taxon>
        <taxon>Scyliorhinus</taxon>
    </lineage>
</organism>
<evidence type="ECO:0000256" key="2">
    <source>
        <dbReference type="ARBA" id="ARBA00008221"/>
    </source>
</evidence>
<evidence type="ECO:0008006" key="13">
    <source>
        <dbReference type="Google" id="ProtNLM"/>
    </source>
</evidence>
<dbReference type="SUPFAM" id="SSF49417">
    <property type="entry name" value="p53-like transcription factors"/>
    <property type="match status" value="1"/>
</dbReference>
<protein>
    <recommendedName>
        <fullName evidence="13">Myelin regulatory factor-like protein</fullName>
    </recommendedName>
</protein>
<dbReference type="PROSITE" id="PS51688">
    <property type="entry name" value="ICA"/>
    <property type="match status" value="1"/>
</dbReference>
<evidence type="ECO:0000259" key="10">
    <source>
        <dbReference type="PROSITE" id="PS51688"/>
    </source>
</evidence>
<proteinExistence type="inferred from homology"/>
<feature type="DNA-binding region" description="NDT80" evidence="7">
    <location>
        <begin position="149"/>
        <end position="425"/>
    </location>
</feature>
<evidence type="ECO:0000256" key="6">
    <source>
        <dbReference type="ARBA" id="ARBA00023136"/>
    </source>
</evidence>
<dbReference type="GO" id="GO:0016540">
    <property type="term" value="P:protein autoprocessing"/>
    <property type="evidence" value="ECO:0007669"/>
    <property type="project" value="InterPro"/>
</dbReference>
<feature type="domain" description="NDT80" evidence="9">
    <location>
        <begin position="149"/>
        <end position="425"/>
    </location>
</feature>
<feature type="transmembrane region" description="Helical" evidence="8">
    <location>
        <begin position="644"/>
        <end position="669"/>
    </location>
</feature>
<dbReference type="GO" id="GO:0005634">
    <property type="term" value="C:nucleus"/>
    <property type="evidence" value="ECO:0007669"/>
    <property type="project" value="TreeGrafter"/>
</dbReference>
<evidence type="ECO:0000313" key="11">
    <source>
        <dbReference type="EMBL" id="GCB60489.1"/>
    </source>
</evidence>
<dbReference type="InterPro" id="IPR008967">
    <property type="entry name" value="p53-like_TF_DNA-bd_sf"/>
</dbReference>
<evidence type="ECO:0000256" key="8">
    <source>
        <dbReference type="SAM" id="Phobius"/>
    </source>
</evidence>
<dbReference type="InterPro" id="IPR030392">
    <property type="entry name" value="S74_ICA"/>
</dbReference>
<evidence type="ECO:0000313" key="12">
    <source>
        <dbReference type="Proteomes" id="UP000288216"/>
    </source>
</evidence>
<keyword evidence="5 7" id="KW-0238">DNA-binding</keyword>
<comment type="subcellular location">
    <subcellularLocation>
        <location evidence="1">Membrane</location>
        <topology evidence="1">Single-pass membrane protein</topology>
    </subcellularLocation>
</comment>
<dbReference type="Pfam" id="PF13888">
    <property type="entry name" value="MRF_C2"/>
    <property type="match status" value="1"/>
</dbReference>
<reference evidence="11 12" key="1">
    <citation type="journal article" date="2018" name="Nat. Ecol. Evol.">
        <title>Shark genomes provide insights into elasmobranch evolution and the origin of vertebrates.</title>
        <authorList>
            <person name="Hara Y"/>
            <person name="Yamaguchi K"/>
            <person name="Onimaru K"/>
            <person name="Kadota M"/>
            <person name="Koyanagi M"/>
            <person name="Keeley SD"/>
            <person name="Tatsumi K"/>
            <person name="Tanaka K"/>
            <person name="Motone F"/>
            <person name="Kageyama Y"/>
            <person name="Nozu R"/>
            <person name="Adachi N"/>
            <person name="Nishimura O"/>
            <person name="Nakagawa R"/>
            <person name="Tanegashima C"/>
            <person name="Kiyatake I"/>
            <person name="Matsumoto R"/>
            <person name="Murakumo K"/>
            <person name="Nishida K"/>
            <person name="Terakita A"/>
            <person name="Kuratani S"/>
            <person name="Sato K"/>
            <person name="Hyodo S Kuraku.S."/>
        </authorList>
    </citation>
    <scope>NUCLEOTIDE SEQUENCE [LARGE SCALE GENOMIC DNA]</scope>
</reference>
<feature type="domain" description="Peptidase S74" evidence="10">
    <location>
        <begin position="471"/>
        <end position="579"/>
    </location>
</feature>
<dbReference type="InterPro" id="IPR026932">
    <property type="entry name" value="MYRF_ICA"/>
</dbReference>
<dbReference type="Gene3D" id="2.60.40.1390">
    <property type="entry name" value="NDT80 DNA-binding domain"/>
    <property type="match status" value="2"/>
</dbReference>
<dbReference type="PANTHER" id="PTHR13029:SF17">
    <property type="entry name" value="MYELIN REGULATORY FACTOR-LIKE PROTEIN"/>
    <property type="match status" value="1"/>
</dbReference>
<dbReference type="GO" id="GO:0005789">
    <property type="term" value="C:endoplasmic reticulum membrane"/>
    <property type="evidence" value="ECO:0007669"/>
    <property type="project" value="TreeGrafter"/>
</dbReference>
<dbReference type="PANTHER" id="PTHR13029">
    <property type="match status" value="1"/>
</dbReference>
<evidence type="ECO:0000256" key="5">
    <source>
        <dbReference type="ARBA" id="ARBA00023125"/>
    </source>
</evidence>
<dbReference type="Pfam" id="PF13884">
    <property type="entry name" value="Peptidase_S74"/>
    <property type="match status" value="1"/>
</dbReference>
<dbReference type="GO" id="GO:0003700">
    <property type="term" value="F:DNA-binding transcription factor activity"/>
    <property type="evidence" value="ECO:0007669"/>
    <property type="project" value="UniProtKB-UniRule"/>
</dbReference>
<dbReference type="InterPro" id="IPR024061">
    <property type="entry name" value="NDT80_DNA-bd_dom"/>
</dbReference>
<name>A0A401NHZ4_SCYTO</name>
<dbReference type="InterPro" id="IPR051577">
    <property type="entry name" value="MRF-like"/>
</dbReference>
<dbReference type="Pfam" id="PF13887">
    <property type="entry name" value="MYRF_ICA"/>
    <property type="match status" value="1"/>
</dbReference>
<keyword evidence="6 8" id="KW-0472">Membrane</keyword>
<dbReference type="FunFam" id="2.60.40.1390:FF:000004">
    <property type="entry name" value="Myelin regulatory factor"/>
    <property type="match status" value="1"/>
</dbReference>
<evidence type="ECO:0000256" key="4">
    <source>
        <dbReference type="ARBA" id="ARBA00022989"/>
    </source>
</evidence>
<gene>
    <name evidence="11" type="ORF">scyTo_0003940</name>
</gene>